<sequence>MLIGALVLTQPKSIKEFVVYKCVLMQDETVLAYAFRQLKVHEKNHPMHDLELVVVIFSLKTW</sequence>
<evidence type="ECO:0000259" key="7">
    <source>
        <dbReference type="Pfam" id="PF17917"/>
    </source>
</evidence>
<dbReference type="SUPFAM" id="SSF56672">
    <property type="entry name" value="DNA/RNA polymerases"/>
    <property type="match status" value="1"/>
</dbReference>
<keyword evidence="9" id="KW-1185">Reference proteome</keyword>
<organism evidence="8 9">
    <name type="scientific">Gossypium australe</name>
    <dbReference type="NCBI Taxonomy" id="47621"/>
    <lineage>
        <taxon>Eukaryota</taxon>
        <taxon>Viridiplantae</taxon>
        <taxon>Streptophyta</taxon>
        <taxon>Embryophyta</taxon>
        <taxon>Tracheophyta</taxon>
        <taxon>Spermatophyta</taxon>
        <taxon>Magnoliopsida</taxon>
        <taxon>eudicotyledons</taxon>
        <taxon>Gunneridae</taxon>
        <taxon>Pentapetalae</taxon>
        <taxon>rosids</taxon>
        <taxon>malvids</taxon>
        <taxon>Malvales</taxon>
        <taxon>Malvaceae</taxon>
        <taxon>Malvoideae</taxon>
        <taxon>Gossypium</taxon>
    </lineage>
</organism>
<reference evidence="9" key="1">
    <citation type="journal article" date="2019" name="Plant Biotechnol. J.">
        <title>Genome sequencing of the Australian wild diploid species Gossypium australe highlights disease resistance and delayed gland morphogenesis.</title>
        <authorList>
            <person name="Cai Y."/>
            <person name="Cai X."/>
            <person name="Wang Q."/>
            <person name="Wang P."/>
            <person name="Zhang Y."/>
            <person name="Cai C."/>
            <person name="Xu Y."/>
            <person name="Wang K."/>
            <person name="Zhou Z."/>
            <person name="Wang C."/>
            <person name="Geng S."/>
            <person name="Li B."/>
            <person name="Dong Q."/>
            <person name="Hou Y."/>
            <person name="Wang H."/>
            <person name="Ai P."/>
            <person name="Liu Z."/>
            <person name="Yi F."/>
            <person name="Sun M."/>
            <person name="An G."/>
            <person name="Cheng J."/>
            <person name="Zhang Y."/>
            <person name="Shi Q."/>
            <person name="Xie Y."/>
            <person name="Shi X."/>
            <person name="Chang Y."/>
            <person name="Huang F."/>
            <person name="Chen Y."/>
            <person name="Hong S."/>
            <person name="Mi L."/>
            <person name="Sun Q."/>
            <person name="Zhang L."/>
            <person name="Zhou B."/>
            <person name="Peng R."/>
            <person name="Zhang X."/>
            <person name="Liu F."/>
        </authorList>
    </citation>
    <scope>NUCLEOTIDE SEQUENCE [LARGE SCALE GENOMIC DNA]</scope>
    <source>
        <strain evidence="9">cv. PA1801</strain>
    </source>
</reference>
<evidence type="ECO:0000313" key="9">
    <source>
        <dbReference type="Proteomes" id="UP000325315"/>
    </source>
</evidence>
<dbReference type="Proteomes" id="UP000325315">
    <property type="component" value="Unassembled WGS sequence"/>
</dbReference>
<evidence type="ECO:0000256" key="1">
    <source>
        <dbReference type="ARBA" id="ARBA00022679"/>
    </source>
</evidence>
<protein>
    <submittedName>
        <fullName evidence="8">CCHC-type integrase</fullName>
    </submittedName>
</protein>
<dbReference type="InterPro" id="IPR041373">
    <property type="entry name" value="RT_RNaseH"/>
</dbReference>
<dbReference type="AlphaFoldDB" id="A0A5B6VPF8"/>
<evidence type="ECO:0000313" key="8">
    <source>
        <dbReference type="EMBL" id="KAA3470937.1"/>
    </source>
</evidence>
<keyword evidence="1" id="KW-0808">Transferase</keyword>
<name>A0A5B6VPF8_9ROSI</name>
<evidence type="ECO:0000256" key="3">
    <source>
        <dbReference type="ARBA" id="ARBA00022722"/>
    </source>
</evidence>
<evidence type="ECO:0000256" key="2">
    <source>
        <dbReference type="ARBA" id="ARBA00022695"/>
    </source>
</evidence>
<keyword evidence="5" id="KW-0378">Hydrolase</keyword>
<evidence type="ECO:0000256" key="6">
    <source>
        <dbReference type="ARBA" id="ARBA00022918"/>
    </source>
</evidence>
<evidence type="ECO:0000256" key="5">
    <source>
        <dbReference type="ARBA" id="ARBA00022801"/>
    </source>
</evidence>
<gene>
    <name evidence="8" type="ORF">EPI10_016608</name>
</gene>
<dbReference type="GO" id="GO:0003964">
    <property type="term" value="F:RNA-directed DNA polymerase activity"/>
    <property type="evidence" value="ECO:0007669"/>
    <property type="project" value="UniProtKB-KW"/>
</dbReference>
<dbReference type="GO" id="GO:0016787">
    <property type="term" value="F:hydrolase activity"/>
    <property type="evidence" value="ECO:0007669"/>
    <property type="project" value="UniProtKB-KW"/>
</dbReference>
<comment type="caution">
    <text evidence="8">The sequence shown here is derived from an EMBL/GenBank/DDBJ whole genome shotgun (WGS) entry which is preliminary data.</text>
</comment>
<dbReference type="OrthoDB" id="415724at2759"/>
<keyword evidence="6" id="KW-0695">RNA-directed DNA polymerase</keyword>
<dbReference type="GO" id="GO:0004519">
    <property type="term" value="F:endonuclease activity"/>
    <property type="evidence" value="ECO:0007669"/>
    <property type="project" value="UniProtKB-KW"/>
</dbReference>
<proteinExistence type="predicted"/>
<feature type="domain" description="Reverse transcriptase RNase H-like" evidence="7">
    <location>
        <begin position="20"/>
        <end position="62"/>
    </location>
</feature>
<dbReference type="InterPro" id="IPR043502">
    <property type="entry name" value="DNA/RNA_pol_sf"/>
</dbReference>
<evidence type="ECO:0000256" key="4">
    <source>
        <dbReference type="ARBA" id="ARBA00022759"/>
    </source>
</evidence>
<keyword evidence="4" id="KW-0255">Endonuclease</keyword>
<dbReference type="Pfam" id="PF17917">
    <property type="entry name" value="RT_RNaseH"/>
    <property type="match status" value="1"/>
</dbReference>
<keyword evidence="3" id="KW-0540">Nuclease</keyword>
<dbReference type="EMBL" id="SMMG02000006">
    <property type="protein sequence ID" value="KAA3470937.1"/>
    <property type="molecule type" value="Genomic_DNA"/>
</dbReference>
<keyword evidence="2" id="KW-0548">Nucleotidyltransferase</keyword>
<accession>A0A5B6VPF8</accession>